<gene>
    <name evidence="1" type="ORF">ABXL37_19845</name>
</gene>
<dbReference type="InterPro" id="IPR032710">
    <property type="entry name" value="NTF2-like_dom_sf"/>
</dbReference>
<accession>A0ABV2CBS6</accession>
<protein>
    <recommendedName>
        <fullName evidence="3">DUF4440 domain-containing protein</fullName>
    </recommendedName>
</protein>
<sequence>MKNKYSLLQMRDVWIDAYISGDIDQLNFVESAHFFVKRRDRILTKVQQIASIQRRLAEKTWPDCGPRIHQDITAIVEDHSWASISGTGSMASNGKDLTRFDYLELWVVNENRWQIAALCYDEKRREAEGVKDNSDEE</sequence>
<organism evidence="1 2">
    <name type="scientific">Burkholderia sola</name>
    <dbReference type="NCBI Taxonomy" id="2843302"/>
    <lineage>
        <taxon>Bacteria</taxon>
        <taxon>Pseudomonadati</taxon>
        <taxon>Pseudomonadota</taxon>
        <taxon>Betaproteobacteria</taxon>
        <taxon>Burkholderiales</taxon>
        <taxon>Burkholderiaceae</taxon>
        <taxon>Burkholderia</taxon>
        <taxon>Burkholderia cepacia complex</taxon>
    </lineage>
</organism>
<dbReference type="RefSeq" id="WP_124640419.1">
    <property type="nucleotide sequence ID" value="NZ_JBEWCH010000012.1"/>
</dbReference>
<keyword evidence="2" id="KW-1185">Reference proteome</keyword>
<dbReference type="Proteomes" id="UP001548587">
    <property type="component" value="Unassembled WGS sequence"/>
</dbReference>
<evidence type="ECO:0000313" key="2">
    <source>
        <dbReference type="Proteomes" id="UP001548587"/>
    </source>
</evidence>
<reference evidence="1 2" key="1">
    <citation type="submission" date="2024-06" db="EMBL/GenBank/DDBJ databases">
        <title>Burkholderia sola in Mexico.</title>
        <authorList>
            <person name="Estrada P."/>
        </authorList>
    </citation>
    <scope>NUCLEOTIDE SEQUENCE [LARGE SCALE GENOMIC DNA]</scope>
    <source>
        <strain evidence="1 2">CpTa8-5</strain>
    </source>
</reference>
<dbReference type="SUPFAM" id="SSF54427">
    <property type="entry name" value="NTF2-like"/>
    <property type="match status" value="1"/>
</dbReference>
<evidence type="ECO:0008006" key="3">
    <source>
        <dbReference type="Google" id="ProtNLM"/>
    </source>
</evidence>
<dbReference type="Gene3D" id="3.10.450.50">
    <property type="match status" value="1"/>
</dbReference>
<dbReference type="EMBL" id="JBEWCH010000012">
    <property type="protein sequence ID" value="MET1476513.1"/>
    <property type="molecule type" value="Genomic_DNA"/>
</dbReference>
<name>A0ABV2CBS6_9BURK</name>
<comment type="caution">
    <text evidence="1">The sequence shown here is derived from an EMBL/GenBank/DDBJ whole genome shotgun (WGS) entry which is preliminary data.</text>
</comment>
<evidence type="ECO:0000313" key="1">
    <source>
        <dbReference type="EMBL" id="MET1476513.1"/>
    </source>
</evidence>
<proteinExistence type="predicted"/>